<evidence type="ECO:0000313" key="2">
    <source>
        <dbReference type="Proteomes" id="UP000351155"/>
    </source>
</evidence>
<proteinExistence type="predicted"/>
<dbReference type="Proteomes" id="UP000351155">
    <property type="component" value="Unassembled WGS sequence"/>
</dbReference>
<dbReference type="NCBIfam" id="TIGR01965">
    <property type="entry name" value="VCBS_repeat"/>
    <property type="match status" value="1"/>
</dbReference>
<dbReference type="EMBL" id="CAADIW010000072">
    <property type="protein sequence ID" value="VFS44325.1"/>
    <property type="molecule type" value="Genomic_DNA"/>
</dbReference>
<gene>
    <name evidence="1" type="ORF">NCTC12126_05626</name>
</gene>
<sequence>MTGLDLNAGTYTLSYTGSMPALGLGGVTITPSVTGTTYSLSQFDATSGHTVNGNIFDGTDSAGAMDQLHSVDTRLSVTGYNGVTTTLDPYTGSATVNVVGHYGTLAIAADGHYTYTLNAGVSLSTITSKEVFNYTLTDAAGKTDSATLTINMAPQFISSEHNDVITGTAYGDTLIYQVLNNTVGNATAGNVNSTAGDHWTNFSLAQGDKIDIGDLLVGWNGSASTLGNYLHVTNSNGNTVISIDRDGAGGTYTNTTLVTLDNVQTTYDELVNQQHIIT</sequence>
<dbReference type="NCBIfam" id="TIGR03661">
    <property type="entry name" value="T1SS_VCA0849"/>
    <property type="match status" value="1"/>
</dbReference>
<dbReference type="Pfam" id="PF17963">
    <property type="entry name" value="Big_9"/>
    <property type="match status" value="1"/>
</dbReference>
<accession>A0A484Z8R8</accession>
<dbReference type="InterPro" id="IPR019960">
    <property type="entry name" value="T1SS_VCA0849"/>
</dbReference>
<dbReference type="AlphaFoldDB" id="A0A484Z8R8"/>
<dbReference type="InterPro" id="IPR010221">
    <property type="entry name" value="VCBS_dom"/>
</dbReference>
<evidence type="ECO:0000313" key="1">
    <source>
        <dbReference type="EMBL" id="VFS44325.1"/>
    </source>
</evidence>
<organism evidence="1 2">
    <name type="scientific">Enterobacter cancerogenus</name>
    <dbReference type="NCBI Taxonomy" id="69218"/>
    <lineage>
        <taxon>Bacteria</taxon>
        <taxon>Pseudomonadati</taxon>
        <taxon>Pseudomonadota</taxon>
        <taxon>Gammaproteobacteria</taxon>
        <taxon>Enterobacterales</taxon>
        <taxon>Enterobacteriaceae</taxon>
        <taxon>Enterobacter</taxon>
        <taxon>Enterobacter cloacae complex</taxon>
    </lineage>
</organism>
<reference evidence="1 2" key="1">
    <citation type="submission" date="2019-03" db="EMBL/GenBank/DDBJ databases">
        <authorList>
            <consortium name="Pathogen Informatics"/>
        </authorList>
    </citation>
    <scope>NUCLEOTIDE SEQUENCE [LARGE SCALE GENOMIC DNA]</scope>
    <source>
        <strain evidence="1 2">NCTC12126</strain>
    </source>
</reference>
<protein>
    <submittedName>
        <fullName evidence="1">Outer membrane adhesin like protein</fullName>
    </submittedName>
</protein>
<name>A0A484Z8R8_9ENTR</name>